<evidence type="ECO:0000313" key="4">
    <source>
        <dbReference type="Proteomes" id="UP000530320"/>
    </source>
</evidence>
<proteinExistence type="predicted"/>
<evidence type="ECO:0000313" key="3">
    <source>
        <dbReference type="EMBL" id="MBB2199621.1"/>
    </source>
</evidence>
<feature type="region of interest" description="Disordered" evidence="1">
    <location>
        <begin position="532"/>
        <end position="564"/>
    </location>
</feature>
<feature type="domain" description="DUF927" evidence="2">
    <location>
        <begin position="53"/>
        <end position="338"/>
    </location>
</feature>
<name>A0A7W4K3B6_9PROT</name>
<dbReference type="AlphaFoldDB" id="A0A7W4K3B6"/>
<dbReference type="EMBL" id="JABEQP010000025">
    <property type="protein sequence ID" value="MBB2199621.1"/>
    <property type="molecule type" value="Genomic_DNA"/>
</dbReference>
<evidence type="ECO:0000256" key="1">
    <source>
        <dbReference type="SAM" id="MobiDB-lite"/>
    </source>
</evidence>
<dbReference type="Pfam" id="PF06048">
    <property type="entry name" value="DUF927"/>
    <property type="match status" value="1"/>
</dbReference>
<evidence type="ECO:0000259" key="2">
    <source>
        <dbReference type="Pfam" id="PF06048"/>
    </source>
</evidence>
<sequence>MMSPGKTMTEKKATRGRKRVRDGIEGAQVVSFPTSAAQTEQGRPPPGVSRRFKRTEDGWFRRAPDPDTPDMFVCGPVDLLAETRDAEGNGWGLLLGWTDRDGVQHEKAFPRSLFSGDCGELRSQLANGGLTLASSPAAKSAFAEFLATVSTEERARSVARVGWHAFRDGMSYVLPSAVFGATAERIVLQTDGAEDDLFGVAGTAEAWRDRIGSVCRGNSRLVLSASAAFATPLLTLMGEDGGGFSLMGASRLGKSTALRVAASICGGTMQAGAEGYVRSWRSTGNALESVALASCDSLLCLDELGQLDPREAGDTAYMLANGAGKARASRTGGARAVARWRVLFLSTGERTLADMNAEAGRATKAGQEVRFVDVPADAGAGLGLFEKLHHADAPGDLAEYLRAETGQLYGAPFRVFLDRLTQRLADDSVPVVREALRVRVIELTDHYLRNWPQASGQVRSVARRFAIVALGGELATGFGLTGWDDDTASELVKLCFDAWLTARGTAGRREDEQAVEQLRDFLSRNGEGRFERWVDPQATDTPQSGDPSEPPGERFRTQNRAGWKRWQKQDDGRMGWTFYLSSAGMNEALSGLNGREAKRVLVDRGFLVPAADGKMAKVVSPPGFKAVRAYEVRPVILGSDAGDTG</sequence>
<feature type="compositionally biased region" description="Polar residues" evidence="1">
    <location>
        <begin position="31"/>
        <end position="41"/>
    </location>
</feature>
<feature type="region of interest" description="Disordered" evidence="1">
    <location>
        <begin position="1"/>
        <end position="67"/>
    </location>
</feature>
<dbReference type="Proteomes" id="UP000530320">
    <property type="component" value="Unassembled WGS sequence"/>
</dbReference>
<dbReference type="InterPro" id="IPR009270">
    <property type="entry name" value="DUF927"/>
</dbReference>
<protein>
    <submittedName>
        <fullName evidence="3">DUF927 domain-containing protein</fullName>
    </submittedName>
</protein>
<reference evidence="3 4" key="1">
    <citation type="submission" date="2020-04" db="EMBL/GenBank/DDBJ databases">
        <title>Description of novel Gluconacetobacter.</title>
        <authorList>
            <person name="Sombolestani A."/>
        </authorList>
    </citation>
    <scope>NUCLEOTIDE SEQUENCE [LARGE SCALE GENOMIC DNA]</scope>
    <source>
        <strain evidence="3 4">LMG 22058</strain>
    </source>
</reference>
<accession>A0A7W4K3B6</accession>
<comment type="caution">
    <text evidence="3">The sequence shown here is derived from an EMBL/GenBank/DDBJ whole genome shotgun (WGS) entry which is preliminary data.</text>
</comment>
<organism evidence="3 4">
    <name type="scientific">Gluconacetobacter dulcium</name>
    <dbReference type="NCBI Taxonomy" id="2729096"/>
    <lineage>
        <taxon>Bacteria</taxon>
        <taxon>Pseudomonadati</taxon>
        <taxon>Pseudomonadota</taxon>
        <taxon>Alphaproteobacteria</taxon>
        <taxon>Acetobacterales</taxon>
        <taxon>Acetobacteraceae</taxon>
        <taxon>Gluconacetobacter</taxon>
    </lineage>
</organism>
<dbReference type="RefSeq" id="WP_183010542.1">
    <property type="nucleotide sequence ID" value="NZ_JABEQP010000025.1"/>
</dbReference>
<gene>
    <name evidence="3" type="ORF">HLH44_19680</name>
</gene>
<feature type="compositionally biased region" description="Basic and acidic residues" evidence="1">
    <location>
        <begin position="54"/>
        <end position="65"/>
    </location>
</feature>